<name>A0ACC3S8M5_9PEZI</name>
<evidence type="ECO:0000313" key="2">
    <source>
        <dbReference type="Proteomes" id="UP001320706"/>
    </source>
</evidence>
<keyword evidence="1" id="KW-0808">Transferase</keyword>
<comment type="caution">
    <text evidence="1">The sequence shown here is derived from an EMBL/GenBank/DDBJ whole genome shotgun (WGS) entry which is preliminary data.</text>
</comment>
<protein>
    <submittedName>
        <fullName evidence="1">Ubiquitin-conjugating enzyme E2 T</fullName>
        <ecNumber evidence="1">2.3.2.23</ecNumber>
    </submittedName>
</protein>
<keyword evidence="2" id="KW-1185">Reference proteome</keyword>
<dbReference type="Proteomes" id="UP001320706">
    <property type="component" value="Unassembled WGS sequence"/>
</dbReference>
<accession>A0ACC3S8M5</accession>
<organism evidence="1 2">
    <name type="scientific">Zalaria obscura</name>
    <dbReference type="NCBI Taxonomy" id="2024903"/>
    <lineage>
        <taxon>Eukaryota</taxon>
        <taxon>Fungi</taxon>
        <taxon>Dikarya</taxon>
        <taxon>Ascomycota</taxon>
        <taxon>Pezizomycotina</taxon>
        <taxon>Dothideomycetes</taxon>
        <taxon>Dothideomycetidae</taxon>
        <taxon>Dothideales</taxon>
        <taxon>Zalariaceae</taxon>
        <taxon>Zalaria</taxon>
    </lineage>
</organism>
<dbReference type="EC" id="2.3.2.23" evidence="1"/>
<sequence length="648" mass="74306">MPNRRRSSHSGAQGESLRRRRLASNPDFTMRHWNIRHVYNVGEDYESLQLQLDNQRLRLTTWAKALSGLRNKEEFSGGPLHLRIRRIKDGTIRSQLRLQIKKTLKRIRDLLKNGEELEKKYGLVTETQADEAMVSVGKQYVSPYHDFFRNTQRQMARPSKSFSLRRRLFVVLSSKRPNLFSNLRWGIVDKQRFEELVNDIRNLISDLENFTKDLEVSEPQLDIMKRTMASVNVEWLMFIETASTNDRAVSDAASQRRTQLDGSNTTPYMGALGDGRSKRFSASIMHRVNASTASLRSLDALYESKVVERFKTIRSEDEAKVGQVHTGPKRLLEEFKRFRALPNYVSFALIDGDAYDLLGSFQGPPGSPYEDGIFTIRMLFPSSYPDMPPVCKMLTPVYHPNIDKEGRVALKILAISQDGKQGSLAWQKSKRTIETVMISLVQLFKTPNTEEPLVKDIANEIMRDIQRFENTARSCARKEGGDNTYNVVNPTHHDHGGLENHIQDRIFSLSTEIVRISQLRRVLHKKGYSLLGDTLDGLEYLCRNAEPPASYLREQDTQKGDIEGLLSQCVTNLIEMGREAPSPRGLTMLIPRRLSNALETLSQRWSGKLSDSVREIGEWIREWRSVYGDPFVLESGVDRQLTEIREED</sequence>
<keyword evidence="1" id="KW-0012">Acyltransferase</keyword>
<gene>
    <name evidence="1" type="primary">UBE2T</name>
    <name evidence="1" type="ORF">M8818_005822</name>
</gene>
<proteinExistence type="predicted"/>
<reference evidence="1" key="1">
    <citation type="submission" date="2024-02" db="EMBL/GenBank/DDBJ databases">
        <title>Metagenome Assembled Genome of Zalaria obscura JY119.</title>
        <authorList>
            <person name="Vighnesh L."/>
            <person name="Jagadeeshwari U."/>
            <person name="Venkata Ramana C."/>
            <person name="Sasikala C."/>
        </authorList>
    </citation>
    <scope>NUCLEOTIDE SEQUENCE</scope>
    <source>
        <strain evidence="1">JY119</strain>
    </source>
</reference>
<evidence type="ECO:0000313" key="1">
    <source>
        <dbReference type="EMBL" id="KAK8201568.1"/>
    </source>
</evidence>
<dbReference type="EMBL" id="JAMKPW020000034">
    <property type="protein sequence ID" value="KAK8201568.1"/>
    <property type="molecule type" value="Genomic_DNA"/>
</dbReference>